<comment type="function">
    <text evidence="2">Catalyzes the removal of elemental sulfur atoms from cysteine to produce alanine. Seems to participate in the biosynthesis of the nitrogenase metalloclusters by providing the inorganic sulfur required for the Fe-S core formation.</text>
</comment>
<evidence type="ECO:0000256" key="4">
    <source>
        <dbReference type="ARBA" id="ARBA00012239"/>
    </source>
</evidence>
<proteinExistence type="inferred from homology"/>
<keyword evidence="10" id="KW-0411">Iron-sulfur</keyword>
<keyword evidence="9" id="KW-0408">Iron</keyword>
<evidence type="ECO:0000313" key="14">
    <source>
        <dbReference type="EMBL" id="MBP2297073.1"/>
    </source>
</evidence>
<organism evidence="14 15">
    <name type="scientific">Azospirillum rugosum</name>
    <dbReference type="NCBI Taxonomy" id="416170"/>
    <lineage>
        <taxon>Bacteria</taxon>
        <taxon>Pseudomonadati</taxon>
        <taxon>Pseudomonadota</taxon>
        <taxon>Alphaproteobacteria</taxon>
        <taxon>Rhodospirillales</taxon>
        <taxon>Azospirillaceae</taxon>
        <taxon>Azospirillum</taxon>
    </lineage>
</organism>
<dbReference type="PANTHER" id="PTHR11601">
    <property type="entry name" value="CYSTEINE DESULFURYLASE FAMILY MEMBER"/>
    <property type="match status" value="1"/>
</dbReference>
<evidence type="ECO:0000256" key="11">
    <source>
        <dbReference type="ARBA" id="ARBA00050776"/>
    </source>
</evidence>
<dbReference type="GO" id="GO:0031071">
    <property type="term" value="F:cysteine desulfurase activity"/>
    <property type="evidence" value="ECO:0007669"/>
    <property type="project" value="UniProtKB-EC"/>
</dbReference>
<evidence type="ECO:0000256" key="10">
    <source>
        <dbReference type="ARBA" id="ARBA00023014"/>
    </source>
</evidence>
<dbReference type="Proteomes" id="UP000781958">
    <property type="component" value="Unassembled WGS sequence"/>
</dbReference>
<keyword evidence="7" id="KW-0479">Metal-binding</keyword>
<comment type="caution">
    <text evidence="14">The sequence shown here is derived from an EMBL/GenBank/DDBJ whole genome shotgun (WGS) entry which is preliminary data.</text>
</comment>
<keyword evidence="6 14" id="KW-0808">Transferase</keyword>
<dbReference type="SUPFAM" id="SSF53383">
    <property type="entry name" value="PLP-dependent transferases"/>
    <property type="match status" value="1"/>
</dbReference>
<evidence type="ECO:0000259" key="13">
    <source>
        <dbReference type="Pfam" id="PF00266"/>
    </source>
</evidence>
<dbReference type="PROSITE" id="PS00595">
    <property type="entry name" value="AA_TRANSFER_CLASS_5"/>
    <property type="match status" value="1"/>
</dbReference>
<gene>
    <name evidence="14" type="ORF">J2851_006892</name>
</gene>
<evidence type="ECO:0000256" key="1">
    <source>
        <dbReference type="ARBA" id="ARBA00001933"/>
    </source>
</evidence>
<evidence type="ECO:0000313" key="15">
    <source>
        <dbReference type="Proteomes" id="UP000781958"/>
    </source>
</evidence>
<name>A0ABS4SWY6_9PROT</name>
<dbReference type="Gene3D" id="1.10.260.50">
    <property type="match status" value="1"/>
</dbReference>
<keyword evidence="15" id="KW-1185">Reference proteome</keyword>
<dbReference type="PIRSF" id="PIRSF005572">
    <property type="entry name" value="NifS"/>
    <property type="match status" value="1"/>
</dbReference>
<evidence type="ECO:0000256" key="12">
    <source>
        <dbReference type="RuleBase" id="RU004504"/>
    </source>
</evidence>
<dbReference type="PANTHER" id="PTHR11601:SF34">
    <property type="entry name" value="CYSTEINE DESULFURASE"/>
    <property type="match status" value="1"/>
</dbReference>
<dbReference type="InterPro" id="IPR020578">
    <property type="entry name" value="Aminotrans_V_PyrdxlP_BS"/>
</dbReference>
<dbReference type="InterPro" id="IPR015424">
    <property type="entry name" value="PyrdxlP-dep_Trfase"/>
</dbReference>
<dbReference type="InterPro" id="IPR016454">
    <property type="entry name" value="Cysteine_dSase"/>
</dbReference>
<comment type="cofactor">
    <cofactor evidence="1 12">
        <name>pyridoxal 5'-phosphate</name>
        <dbReference type="ChEBI" id="CHEBI:597326"/>
    </cofactor>
</comment>
<keyword evidence="8" id="KW-0663">Pyridoxal phosphate</keyword>
<dbReference type="Gene3D" id="3.40.640.10">
    <property type="entry name" value="Type I PLP-dependent aspartate aminotransferase-like (Major domain)"/>
    <property type="match status" value="1"/>
</dbReference>
<reference evidence="14 15" key="1">
    <citation type="submission" date="2021-03" db="EMBL/GenBank/DDBJ databases">
        <title>Genomic Encyclopedia of Type Strains, Phase III (KMG-III): the genomes of soil and plant-associated and newly described type strains.</title>
        <authorList>
            <person name="Whitman W."/>
        </authorList>
    </citation>
    <scope>NUCLEOTIDE SEQUENCE [LARGE SCALE GENOMIC DNA]</scope>
    <source>
        <strain evidence="14 15">IMMIB AFH-6</strain>
    </source>
</reference>
<accession>A0ABS4SWY6</accession>
<dbReference type="EC" id="2.8.1.7" evidence="4"/>
<evidence type="ECO:0000256" key="2">
    <source>
        <dbReference type="ARBA" id="ARBA00003120"/>
    </source>
</evidence>
<dbReference type="EMBL" id="JAGINP010000040">
    <property type="protein sequence ID" value="MBP2297073.1"/>
    <property type="molecule type" value="Genomic_DNA"/>
</dbReference>
<dbReference type="Gene3D" id="3.90.1150.10">
    <property type="entry name" value="Aspartate Aminotransferase, domain 1"/>
    <property type="match status" value="1"/>
</dbReference>
<feature type="domain" description="Aminotransferase class V" evidence="13">
    <location>
        <begin position="12"/>
        <end position="373"/>
    </location>
</feature>
<evidence type="ECO:0000256" key="9">
    <source>
        <dbReference type="ARBA" id="ARBA00023004"/>
    </source>
</evidence>
<evidence type="ECO:0000256" key="6">
    <source>
        <dbReference type="ARBA" id="ARBA00022679"/>
    </source>
</evidence>
<dbReference type="InterPro" id="IPR015421">
    <property type="entry name" value="PyrdxlP-dep_Trfase_major"/>
</dbReference>
<dbReference type="InterPro" id="IPR015422">
    <property type="entry name" value="PyrdxlP-dep_Trfase_small"/>
</dbReference>
<evidence type="ECO:0000256" key="3">
    <source>
        <dbReference type="ARBA" id="ARBA00006490"/>
    </source>
</evidence>
<evidence type="ECO:0000256" key="7">
    <source>
        <dbReference type="ARBA" id="ARBA00022723"/>
    </source>
</evidence>
<evidence type="ECO:0000256" key="5">
    <source>
        <dbReference type="ARBA" id="ARBA00013558"/>
    </source>
</evidence>
<comment type="similarity">
    <text evidence="3">Belongs to the class-V pyridoxal-phosphate-dependent aminotransferase family. NifS/IscS subfamily.</text>
</comment>
<dbReference type="InterPro" id="IPR000192">
    <property type="entry name" value="Aminotrans_V_dom"/>
</dbReference>
<sequence length="396" mass="41438">MNMRSDEIDAPIFLDGFATLPLAPEARAAMLAAWELPGNAGSPNGSGERAARIVEDGRSAVADLIGAAPAEIVFTSGATEANNLAILGVAAAYGKNQCNRRRIVISAIEHKAVIEPVRRLEAEGFAVTVAPVHENGHLDLNALSRLIGDDVLLASVMLANNEIGVIQPVREVAQISHAAGALFHCDAAQAAGKIPIDVLDLDVDYLSLSGHKCYGPMGIGALYLSAAAPRPTPQIFGGGQQGGVRSGTEPVALIAGFGAAARVARSRLPEDQAHGVRLIAILLEELARHQLRFTRVSGNAETLPGSAAIMMPGVDADMLCATAAREVSLSTGSACTSGQIRVSHVLEAIGFSDHDARSVVRIFCNRYTTETEVVTAAHLIADAAKRCWLATGELRQ</sequence>
<dbReference type="RefSeq" id="WP_209773271.1">
    <property type="nucleotide sequence ID" value="NZ_JAGINP010000040.1"/>
</dbReference>
<dbReference type="Pfam" id="PF00266">
    <property type="entry name" value="Aminotran_5"/>
    <property type="match status" value="1"/>
</dbReference>
<evidence type="ECO:0000256" key="8">
    <source>
        <dbReference type="ARBA" id="ARBA00022898"/>
    </source>
</evidence>
<comment type="catalytic activity">
    <reaction evidence="11">
        <text>(sulfur carrier)-H + L-cysteine = (sulfur carrier)-SH + L-alanine</text>
        <dbReference type="Rhea" id="RHEA:43892"/>
        <dbReference type="Rhea" id="RHEA-COMP:14737"/>
        <dbReference type="Rhea" id="RHEA-COMP:14739"/>
        <dbReference type="ChEBI" id="CHEBI:29917"/>
        <dbReference type="ChEBI" id="CHEBI:35235"/>
        <dbReference type="ChEBI" id="CHEBI:57972"/>
        <dbReference type="ChEBI" id="CHEBI:64428"/>
        <dbReference type="EC" id="2.8.1.7"/>
    </reaction>
</comment>
<protein>
    <recommendedName>
        <fullName evidence="5">Cysteine desulfurase</fullName>
        <ecNumber evidence="4">2.8.1.7</ecNumber>
    </recommendedName>
</protein>